<dbReference type="PROSITE" id="PS50048">
    <property type="entry name" value="ZN2_CY6_FUNGAL_2"/>
    <property type="match status" value="1"/>
</dbReference>
<evidence type="ECO:0000256" key="4">
    <source>
        <dbReference type="ARBA" id="ARBA00023163"/>
    </source>
</evidence>
<keyword evidence="5" id="KW-0539">Nucleus</keyword>
<dbReference type="Gene3D" id="4.10.240.10">
    <property type="entry name" value="Zn(2)-C6 fungal-type DNA-binding domain"/>
    <property type="match status" value="1"/>
</dbReference>
<dbReference type="InterPro" id="IPR001138">
    <property type="entry name" value="Zn2Cys6_DnaBD"/>
</dbReference>
<dbReference type="InterPro" id="IPR050815">
    <property type="entry name" value="TF_fung"/>
</dbReference>
<evidence type="ECO:0000256" key="6">
    <source>
        <dbReference type="SAM" id="MobiDB-lite"/>
    </source>
</evidence>
<feature type="region of interest" description="Disordered" evidence="6">
    <location>
        <begin position="26"/>
        <end position="45"/>
    </location>
</feature>
<dbReference type="SUPFAM" id="SSF57701">
    <property type="entry name" value="Zn2/Cys6 DNA-binding domain"/>
    <property type="match status" value="1"/>
</dbReference>
<dbReference type="GO" id="GO:0006351">
    <property type="term" value="P:DNA-templated transcription"/>
    <property type="evidence" value="ECO:0007669"/>
    <property type="project" value="InterPro"/>
</dbReference>
<evidence type="ECO:0000256" key="5">
    <source>
        <dbReference type="ARBA" id="ARBA00023242"/>
    </source>
</evidence>
<keyword evidence="4" id="KW-0804">Transcription</keyword>
<dbReference type="Pfam" id="PF04082">
    <property type="entry name" value="Fungal_trans"/>
    <property type="match status" value="1"/>
</dbReference>
<dbReference type="GO" id="GO:0008270">
    <property type="term" value="F:zinc ion binding"/>
    <property type="evidence" value="ECO:0007669"/>
    <property type="project" value="InterPro"/>
</dbReference>
<dbReference type="GO" id="GO:0003677">
    <property type="term" value="F:DNA binding"/>
    <property type="evidence" value="ECO:0007669"/>
    <property type="project" value="InterPro"/>
</dbReference>
<name>A0A167P5W4_9HYPO</name>
<dbReference type="STRING" id="1081102.A0A167P5W4"/>
<feature type="region of interest" description="Disordered" evidence="6">
    <location>
        <begin position="307"/>
        <end position="330"/>
    </location>
</feature>
<dbReference type="InterPro" id="IPR007219">
    <property type="entry name" value="XnlR_reg_dom"/>
</dbReference>
<evidence type="ECO:0000256" key="2">
    <source>
        <dbReference type="ARBA" id="ARBA00022723"/>
    </source>
</evidence>
<evidence type="ECO:0000313" key="8">
    <source>
        <dbReference type="EMBL" id="OAA56324.1"/>
    </source>
</evidence>
<sequence>MEAVSCVTCRRRKFGAACSYTGATSGATPGRRHHAMPTAATTQAGLPRRRISSSCSACKSAKSKCSGGVPCKRCVNRSLECVYENSRRDPASHCIGTRNKNRRAARAGSNPISPATESSPGDPPSDDAAAAARHGEQPLPSVPAWLLAPTLPPMDRLRALIDIYFARIHTVRCLGFLHMPAFLARIQDADSTMLYADEYGLVHAVCALAAPFHYANSAEPRLQGETSSAGPYYEAGAGWAATAMQRVFDHLGMPDIESLMTEMLVYEYYLRCGEYAKGFLLSGIIARHVQVLQLNLEYDNGVPCRNASGSSQTTSNATQAGVDGNNSSSSRFTWAEKECRRRLVWCCFLQDAFMECGIDQLRFVNPADIQVQLPCTEELFVRNTPCQTEMLWPGKPLPFAGSNADLGRREPGCVPVSDHGATPRGKNLDLRAFYIRAMAVRAKVLKYVKHLQGEVPWSVGGGNRRGSGFDQLDRELRELEGSVPDELRMTPENTCLFRWSGRLSLYFGVHILLAQTYNDLYRIGVANLVFPHHATLWIRTHAPADFLLRCHQMCRAKAVAIATLLEELWQTDKLALVDTPYAVHIQVCSSVLAMTISSWQALALRYGSGNASAETRSAPIPPPPPLIEQQQQQQHRRLLQSNVTILNYLRGFIKADVYYESARQALRFFDQLCEQGDGPVASAAEADFSLSPSGTVGSTVDPGIVDEPPAQYSLEYILNPLGVYPMARLQARDGHEPQASVPGEDDNRPRQAGDAHDNSTASSIGSIARGQAQSSFQHTPNTRGTVFDGAFVGSQPVPYENGTSSITMPTGTAQQDQFSSLDAPEAAESLFPMWAWESEVPTTDNMGYPTFLEAFPAPA</sequence>
<organism evidence="8 9">
    <name type="scientific">Niveomyces insectorum RCEF 264</name>
    <dbReference type="NCBI Taxonomy" id="1081102"/>
    <lineage>
        <taxon>Eukaryota</taxon>
        <taxon>Fungi</taxon>
        <taxon>Dikarya</taxon>
        <taxon>Ascomycota</taxon>
        <taxon>Pezizomycotina</taxon>
        <taxon>Sordariomycetes</taxon>
        <taxon>Hypocreomycetidae</taxon>
        <taxon>Hypocreales</taxon>
        <taxon>Cordycipitaceae</taxon>
        <taxon>Niveomyces</taxon>
    </lineage>
</organism>
<comment type="subcellular location">
    <subcellularLocation>
        <location evidence="1">Nucleus</location>
    </subcellularLocation>
</comment>
<evidence type="ECO:0000313" key="9">
    <source>
        <dbReference type="Proteomes" id="UP000076874"/>
    </source>
</evidence>
<dbReference type="EMBL" id="AZHD01000017">
    <property type="protein sequence ID" value="OAA56324.1"/>
    <property type="molecule type" value="Genomic_DNA"/>
</dbReference>
<evidence type="ECO:0000256" key="1">
    <source>
        <dbReference type="ARBA" id="ARBA00004123"/>
    </source>
</evidence>
<comment type="caution">
    <text evidence="8">The sequence shown here is derived from an EMBL/GenBank/DDBJ whole genome shotgun (WGS) entry which is preliminary data.</text>
</comment>
<reference evidence="8 9" key="1">
    <citation type="journal article" date="2016" name="Genome Biol. Evol.">
        <title>Divergent and convergent evolution of fungal pathogenicity.</title>
        <authorList>
            <person name="Shang Y."/>
            <person name="Xiao G."/>
            <person name="Zheng P."/>
            <person name="Cen K."/>
            <person name="Zhan S."/>
            <person name="Wang C."/>
        </authorList>
    </citation>
    <scope>NUCLEOTIDE SEQUENCE [LARGE SCALE GENOMIC DNA]</scope>
    <source>
        <strain evidence="8 9">RCEF 264</strain>
    </source>
</reference>
<dbReference type="OrthoDB" id="2563500at2759"/>
<dbReference type="SMART" id="SM00066">
    <property type="entry name" value="GAL4"/>
    <property type="match status" value="1"/>
</dbReference>
<dbReference type="CDD" id="cd12148">
    <property type="entry name" value="fungal_TF_MHR"/>
    <property type="match status" value="1"/>
</dbReference>
<dbReference type="AlphaFoldDB" id="A0A167P5W4"/>
<evidence type="ECO:0000259" key="7">
    <source>
        <dbReference type="PROSITE" id="PS50048"/>
    </source>
</evidence>
<feature type="compositionally biased region" description="Polar residues" evidence="6">
    <location>
        <begin position="758"/>
        <end position="784"/>
    </location>
</feature>
<proteinExistence type="predicted"/>
<feature type="domain" description="Zn(2)-C6 fungal-type" evidence="7">
    <location>
        <begin position="54"/>
        <end position="83"/>
    </location>
</feature>
<evidence type="ECO:0000256" key="3">
    <source>
        <dbReference type="ARBA" id="ARBA00023015"/>
    </source>
</evidence>
<keyword evidence="9" id="KW-1185">Reference proteome</keyword>
<dbReference type="Proteomes" id="UP000076874">
    <property type="component" value="Unassembled WGS sequence"/>
</dbReference>
<keyword evidence="2" id="KW-0479">Metal-binding</keyword>
<protein>
    <submittedName>
        <fullName evidence="8">Transcription factor</fullName>
    </submittedName>
</protein>
<dbReference type="PANTHER" id="PTHR47338:SF7">
    <property type="entry name" value="ZN(II)2CYS6 TRANSCRIPTION FACTOR (EUROFUNG)"/>
    <property type="match status" value="1"/>
</dbReference>
<dbReference type="PANTHER" id="PTHR47338">
    <property type="entry name" value="ZN(II)2CYS6 TRANSCRIPTION FACTOR (EUROFUNG)-RELATED"/>
    <property type="match status" value="1"/>
</dbReference>
<accession>A0A167P5W4</accession>
<dbReference type="GO" id="GO:0005634">
    <property type="term" value="C:nucleus"/>
    <property type="evidence" value="ECO:0007669"/>
    <property type="project" value="UniProtKB-SubCell"/>
</dbReference>
<dbReference type="InterPro" id="IPR036864">
    <property type="entry name" value="Zn2-C6_fun-type_DNA-bd_sf"/>
</dbReference>
<gene>
    <name evidence="8" type="ORF">SPI_07935</name>
</gene>
<feature type="region of interest" description="Disordered" evidence="6">
    <location>
        <begin position="732"/>
        <end position="796"/>
    </location>
</feature>
<dbReference type="Pfam" id="PF00172">
    <property type="entry name" value="Zn_clus"/>
    <property type="match status" value="1"/>
</dbReference>
<keyword evidence="3" id="KW-0805">Transcription regulation</keyword>
<dbReference type="PROSITE" id="PS00463">
    <property type="entry name" value="ZN2_CY6_FUNGAL_1"/>
    <property type="match status" value="1"/>
</dbReference>
<dbReference type="GO" id="GO:0000981">
    <property type="term" value="F:DNA-binding transcription factor activity, RNA polymerase II-specific"/>
    <property type="evidence" value="ECO:0007669"/>
    <property type="project" value="InterPro"/>
</dbReference>
<feature type="compositionally biased region" description="Basic and acidic residues" evidence="6">
    <location>
        <begin position="745"/>
        <end position="757"/>
    </location>
</feature>
<feature type="region of interest" description="Disordered" evidence="6">
    <location>
        <begin position="92"/>
        <end position="134"/>
    </location>
</feature>